<dbReference type="EMBL" id="BEHT01000028">
    <property type="protein sequence ID" value="GBC99475.1"/>
    <property type="molecule type" value="Genomic_DNA"/>
</dbReference>
<protein>
    <submittedName>
        <fullName evidence="2">Uncharacterized protein</fullName>
    </submittedName>
</protein>
<evidence type="ECO:0000313" key="3">
    <source>
        <dbReference type="Proteomes" id="UP000236173"/>
    </source>
</evidence>
<keyword evidence="1" id="KW-1133">Transmembrane helix</keyword>
<gene>
    <name evidence="2" type="ORF">HRbin17_02000</name>
</gene>
<reference evidence="3" key="1">
    <citation type="submission" date="2017-09" db="EMBL/GenBank/DDBJ databases">
        <title>Metaegenomics of thermophilic ammonia-oxidizing enrichment culture.</title>
        <authorList>
            <person name="Kato S."/>
            <person name="Suzuki K."/>
        </authorList>
    </citation>
    <scope>NUCLEOTIDE SEQUENCE [LARGE SCALE GENOMIC DNA]</scope>
</reference>
<dbReference type="Proteomes" id="UP000236173">
    <property type="component" value="Unassembled WGS sequence"/>
</dbReference>
<evidence type="ECO:0000313" key="2">
    <source>
        <dbReference type="EMBL" id="GBC99475.1"/>
    </source>
</evidence>
<keyword evidence="1" id="KW-0472">Membrane</keyword>
<name>A0A2H5XE75_9BACT</name>
<sequence>MMRRLERLRSKVLLVALIVGGVTVLPLMLQVWLVGYCLSCMITSCPKGCVDGKVLGRPFAVCALCEISDPQNPYACTACNFVNIECVPVNSAYACPPYRQDVQPFVNMAGPRPFDCVPLDSILLCVMK</sequence>
<proteinExistence type="predicted"/>
<keyword evidence="1" id="KW-0812">Transmembrane</keyword>
<comment type="caution">
    <text evidence="2">The sequence shown here is derived from an EMBL/GenBank/DDBJ whole genome shotgun (WGS) entry which is preliminary data.</text>
</comment>
<organism evidence="2 3">
    <name type="scientific">Candidatus Fervidibacter japonicus</name>
    <dbReference type="NCBI Taxonomy" id="2035412"/>
    <lineage>
        <taxon>Bacteria</taxon>
        <taxon>Candidatus Fervidibacterota</taxon>
        <taxon>Candidatus Fervidibacter</taxon>
    </lineage>
</organism>
<feature type="transmembrane region" description="Helical" evidence="1">
    <location>
        <begin position="12"/>
        <end position="35"/>
    </location>
</feature>
<dbReference type="AlphaFoldDB" id="A0A2H5XE75"/>
<accession>A0A2H5XE75</accession>
<evidence type="ECO:0000256" key="1">
    <source>
        <dbReference type="SAM" id="Phobius"/>
    </source>
</evidence>